<evidence type="ECO:0000313" key="2">
    <source>
        <dbReference type="Proteomes" id="UP000548355"/>
    </source>
</evidence>
<organism evidence="1 2">
    <name type="scientific">Streptococcus suis</name>
    <dbReference type="NCBI Taxonomy" id="1307"/>
    <lineage>
        <taxon>Bacteria</taxon>
        <taxon>Bacillati</taxon>
        <taxon>Bacillota</taxon>
        <taxon>Bacilli</taxon>
        <taxon>Lactobacillales</taxon>
        <taxon>Streptococcaceae</taxon>
        <taxon>Streptococcus</taxon>
    </lineage>
</organism>
<sequence length="76" mass="8323">MAEVVTMDELAKNKERGVGCRGILKAELETVTNIESIVIVSLNKNNQINVSYSRNSSLEALGMLDIGKAILLDEMQ</sequence>
<name>A0A0Z8ESH1_STRSU</name>
<accession>A0A0Z8ESH1</accession>
<proteinExistence type="predicted"/>
<evidence type="ECO:0000313" key="1">
    <source>
        <dbReference type="EMBL" id="NVH37655.1"/>
    </source>
</evidence>
<reference evidence="1 2" key="1">
    <citation type="submission" date="2020-06" db="EMBL/GenBank/DDBJ databases">
        <title>Pan-genome analysis of Streptococcus suis serotype 2 revealed genomic diversity among strains of different virulence.</title>
        <authorList>
            <person name="Guo G."/>
            <person name="Zhang W."/>
        </authorList>
    </citation>
    <scope>NUCLEOTIDE SEQUENCE [LARGE SCALE GENOMIC DNA]</scope>
    <source>
        <strain evidence="1 2">ZJ92091101</strain>
    </source>
</reference>
<comment type="caution">
    <text evidence="1">The sequence shown here is derived from an EMBL/GenBank/DDBJ whole genome shotgun (WGS) entry which is preliminary data.</text>
</comment>
<dbReference type="RefSeq" id="WP_024390459.1">
    <property type="nucleotide sequence ID" value="NZ_BCCO01000040.1"/>
</dbReference>
<dbReference type="EMBL" id="JABXEU010000041">
    <property type="protein sequence ID" value="NVH37655.1"/>
    <property type="molecule type" value="Genomic_DNA"/>
</dbReference>
<dbReference type="AlphaFoldDB" id="A0A0Z8ESH1"/>
<protein>
    <submittedName>
        <fullName evidence="1">Uncharacterized protein</fullName>
    </submittedName>
</protein>
<dbReference type="Proteomes" id="UP000548355">
    <property type="component" value="Unassembled WGS sequence"/>
</dbReference>
<gene>
    <name evidence="1" type="ORF">HU146_10450</name>
</gene>